<accession>A0A2W7JSR2</accession>
<dbReference type="PANTHER" id="PTHR35851">
    <property type="entry name" value="CELL DIVISION PROTEIN FTSQ"/>
    <property type="match status" value="1"/>
</dbReference>
<evidence type="ECO:0000256" key="3">
    <source>
        <dbReference type="ARBA" id="ARBA00022519"/>
    </source>
</evidence>
<dbReference type="InterPro" id="IPR026579">
    <property type="entry name" value="FtsQ"/>
</dbReference>
<proteinExistence type="inferred from homology"/>
<feature type="domain" description="POTRA" evidence="10">
    <location>
        <begin position="78"/>
        <end position="146"/>
    </location>
</feature>
<keyword evidence="3 9" id="KW-0997">Cell inner membrane</keyword>
<evidence type="ECO:0000259" key="10">
    <source>
        <dbReference type="PROSITE" id="PS51779"/>
    </source>
</evidence>
<evidence type="ECO:0000256" key="5">
    <source>
        <dbReference type="ARBA" id="ARBA00022692"/>
    </source>
</evidence>
<keyword evidence="2 9" id="KW-1003">Cell membrane</keyword>
<protein>
    <recommendedName>
        <fullName evidence="9">Cell division protein FtsQ</fullName>
    </recommendedName>
</protein>
<evidence type="ECO:0000256" key="9">
    <source>
        <dbReference type="HAMAP-Rule" id="MF_00911"/>
    </source>
</evidence>
<dbReference type="GO" id="GO:0090529">
    <property type="term" value="P:cell septum assembly"/>
    <property type="evidence" value="ECO:0007669"/>
    <property type="project" value="InterPro"/>
</dbReference>
<dbReference type="Gene3D" id="3.10.20.310">
    <property type="entry name" value="membrane protein fhac"/>
    <property type="match status" value="1"/>
</dbReference>
<dbReference type="OrthoDB" id="9783091at2"/>
<dbReference type="EMBL" id="QKYU01000038">
    <property type="protein sequence ID" value="PZW37976.1"/>
    <property type="molecule type" value="Genomic_DNA"/>
</dbReference>
<evidence type="ECO:0000256" key="7">
    <source>
        <dbReference type="ARBA" id="ARBA00023136"/>
    </source>
</evidence>
<keyword evidence="6 9" id="KW-1133">Transmembrane helix</keyword>
<dbReference type="HAMAP" id="MF_00911">
    <property type="entry name" value="FtsQ_subfam"/>
    <property type="match status" value="1"/>
</dbReference>
<comment type="similarity">
    <text evidence="9">Belongs to the FtsQ/DivIB family. FtsQ subfamily.</text>
</comment>
<evidence type="ECO:0000256" key="1">
    <source>
        <dbReference type="ARBA" id="ARBA00004370"/>
    </source>
</evidence>
<dbReference type="PROSITE" id="PS51779">
    <property type="entry name" value="POTRA"/>
    <property type="match status" value="1"/>
</dbReference>
<organism evidence="11 12">
    <name type="scientific">Humitalea rosea</name>
    <dbReference type="NCBI Taxonomy" id="990373"/>
    <lineage>
        <taxon>Bacteria</taxon>
        <taxon>Pseudomonadati</taxon>
        <taxon>Pseudomonadota</taxon>
        <taxon>Alphaproteobacteria</taxon>
        <taxon>Acetobacterales</taxon>
        <taxon>Roseomonadaceae</taxon>
        <taxon>Humitalea</taxon>
    </lineage>
</organism>
<dbReference type="PANTHER" id="PTHR35851:SF1">
    <property type="entry name" value="CELL DIVISION PROTEIN FTSQ"/>
    <property type="match status" value="1"/>
</dbReference>
<comment type="caution">
    <text evidence="11">The sequence shown here is derived from an EMBL/GenBank/DDBJ whole genome shotgun (WGS) entry which is preliminary data.</text>
</comment>
<comment type="function">
    <text evidence="9">Essential cell division protein.</text>
</comment>
<evidence type="ECO:0000256" key="6">
    <source>
        <dbReference type="ARBA" id="ARBA00022989"/>
    </source>
</evidence>
<dbReference type="InterPro" id="IPR045335">
    <property type="entry name" value="FtsQ_C_sf"/>
</dbReference>
<dbReference type="Proteomes" id="UP000249688">
    <property type="component" value="Unassembled WGS sequence"/>
</dbReference>
<dbReference type="Pfam" id="PF08478">
    <property type="entry name" value="POTRA_1"/>
    <property type="match status" value="1"/>
</dbReference>
<dbReference type="RefSeq" id="WP_111400390.1">
    <property type="nucleotide sequence ID" value="NZ_QKYU01000038.1"/>
</dbReference>
<reference evidence="11 12" key="1">
    <citation type="submission" date="2018-06" db="EMBL/GenBank/DDBJ databases">
        <title>Genomic Encyclopedia of Archaeal and Bacterial Type Strains, Phase II (KMG-II): from individual species to whole genera.</title>
        <authorList>
            <person name="Goeker M."/>
        </authorList>
    </citation>
    <scope>NUCLEOTIDE SEQUENCE [LARGE SCALE GENOMIC DNA]</scope>
    <source>
        <strain evidence="11 12">DSM 24525</strain>
    </source>
</reference>
<keyword evidence="4 9" id="KW-0132">Cell division</keyword>
<name>A0A2W7JSR2_9PROT</name>
<keyword evidence="5 9" id="KW-0812">Transmembrane</keyword>
<evidence type="ECO:0000313" key="12">
    <source>
        <dbReference type="Proteomes" id="UP000249688"/>
    </source>
</evidence>
<evidence type="ECO:0000313" key="11">
    <source>
        <dbReference type="EMBL" id="PZW37976.1"/>
    </source>
</evidence>
<dbReference type="Pfam" id="PF03799">
    <property type="entry name" value="FtsQ_DivIB_C"/>
    <property type="match status" value="1"/>
</dbReference>
<dbReference type="InterPro" id="IPR034746">
    <property type="entry name" value="POTRA"/>
</dbReference>
<dbReference type="InterPro" id="IPR013685">
    <property type="entry name" value="POTRA_FtsQ_type"/>
</dbReference>
<feature type="transmembrane region" description="Helical" evidence="9">
    <location>
        <begin position="36"/>
        <end position="56"/>
    </location>
</feature>
<evidence type="ECO:0000256" key="2">
    <source>
        <dbReference type="ARBA" id="ARBA00022475"/>
    </source>
</evidence>
<gene>
    <name evidence="9" type="primary">ftsQ</name>
    <name evidence="11" type="ORF">C8P66_1388</name>
</gene>
<keyword evidence="7 9" id="KW-0472">Membrane</keyword>
<dbReference type="GO" id="GO:0043093">
    <property type="term" value="P:FtsZ-dependent cytokinesis"/>
    <property type="evidence" value="ECO:0007669"/>
    <property type="project" value="UniProtKB-UniRule"/>
</dbReference>
<dbReference type="InterPro" id="IPR005548">
    <property type="entry name" value="Cell_div_FtsQ/DivIB_C"/>
</dbReference>
<comment type="subcellular location">
    <subcellularLocation>
        <location evidence="9">Cell inner membrane</location>
        <topology evidence="9">Single-pass type II membrane protein</topology>
    </subcellularLocation>
    <subcellularLocation>
        <location evidence="1">Membrane</location>
    </subcellularLocation>
    <text evidence="9">Localizes to the division septum.</text>
</comment>
<sequence>MARDPRALRRTTQRTTERPSGFLLWLRRRRPLLRPLGWGLAGLTVLGGLAIGVSAFDPASQAARLLDDQGTLATRLGLTIERVELHGRHNTPIDLVRGALGIVPGDPMFAFSPQAARERLETISWIAHARVERHLPDSIVVRIEEREPFALWQNAGQFSIIDRRGRVVATERLDQFGPLPLLVGSGADTTAGALVDALRAVPEVMTRVQALIRVADRRWNLRLHTGTDVLLPEGEEPAAVARLAALQRSHGLLDRPLAAVDLRLADRMVLRPLAAPSPIHATPALLRGSSRR</sequence>
<dbReference type="GO" id="GO:0005886">
    <property type="term" value="C:plasma membrane"/>
    <property type="evidence" value="ECO:0007669"/>
    <property type="project" value="UniProtKB-SubCell"/>
</dbReference>
<keyword evidence="12" id="KW-1185">Reference proteome</keyword>
<dbReference type="GO" id="GO:0032153">
    <property type="term" value="C:cell division site"/>
    <property type="evidence" value="ECO:0007669"/>
    <property type="project" value="UniProtKB-UniRule"/>
</dbReference>
<evidence type="ECO:0000256" key="8">
    <source>
        <dbReference type="ARBA" id="ARBA00023306"/>
    </source>
</evidence>
<keyword evidence="8 9" id="KW-0131">Cell cycle</keyword>
<evidence type="ECO:0000256" key="4">
    <source>
        <dbReference type="ARBA" id="ARBA00022618"/>
    </source>
</evidence>
<dbReference type="AlphaFoldDB" id="A0A2W7JSR2"/>
<dbReference type="Gene3D" id="3.40.50.11690">
    <property type="entry name" value="Cell division protein FtsQ/DivIB"/>
    <property type="match status" value="1"/>
</dbReference>